<gene>
    <name evidence="9" type="ORF">AALT52_06800</name>
</gene>
<dbReference type="Pfam" id="PF00528">
    <property type="entry name" value="BPD_transp_1"/>
    <property type="match status" value="1"/>
</dbReference>
<sequence length="288" mass="31707">MGRSSNLKMIVREFKQDKAATVFFFSLTLLIAVIFVWAACLDTSKIMTVDILNQYAPPGKDGMLLGSEQGGRNILYLLVVGTRNSLSIGFAVTLLSQVIGISFGLIAGYYGGKVDNVMMRFLDFMMTLPMLMLIIVIVSIIPNYSMTSFVLIMSAFYWIGTARLIRSRTLAEANKEYILASKTLGTSDLVIIFRELLPNLSSLIIVEAILNLTSNIGIEVGLSFLGFGLPESVPSLGTLIGYAQEPEILTGKIWVWLPAALLILFFCVGFSYIGNVIRRAFDARQRLG</sequence>
<keyword evidence="4 7" id="KW-0812">Transmembrane</keyword>
<dbReference type="Gene3D" id="1.10.3720.10">
    <property type="entry name" value="MetI-like"/>
    <property type="match status" value="1"/>
</dbReference>
<dbReference type="SUPFAM" id="SSF161098">
    <property type="entry name" value="MetI-like"/>
    <property type="match status" value="1"/>
</dbReference>
<keyword evidence="6 7" id="KW-0472">Membrane</keyword>
<evidence type="ECO:0000259" key="8">
    <source>
        <dbReference type="PROSITE" id="PS50928"/>
    </source>
</evidence>
<evidence type="ECO:0000256" key="4">
    <source>
        <dbReference type="ARBA" id="ARBA00022692"/>
    </source>
</evidence>
<dbReference type="InterPro" id="IPR035906">
    <property type="entry name" value="MetI-like_sf"/>
</dbReference>
<evidence type="ECO:0000313" key="9">
    <source>
        <dbReference type="EMBL" id="MEY8662591.1"/>
    </source>
</evidence>
<evidence type="ECO:0000256" key="6">
    <source>
        <dbReference type="ARBA" id="ARBA00023136"/>
    </source>
</evidence>
<keyword evidence="3" id="KW-1003">Cell membrane</keyword>
<dbReference type="PANTHER" id="PTHR43386">
    <property type="entry name" value="OLIGOPEPTIDE TRANSPORT SYSTEM PERMEASE PROTEIN APPC"/>
    <property type="match status" value="1"/>
</dbReference>
<dbReference type="RefSeq" id="WP_369942249.1">
    <property type="nucleotide sequence ID" value="NZ_JBCLUF010000022.1"/>
</dbReference>
<comment type="similarity">
    <text evidence="7">Belongs to the binding-protein-dependent transport system permease family.</text>
</comment>
<dbReference type="PANTHER" id="PTHR43386:SF1">
    <property type="entry name" value="D,D-DIPEPTIDE TRANSPORT SYSTEM PERMEASE PROTEIN DDPC-RELATED"/>
    <property type="match status" value="1"/>
</dbReference>
<evidence type="ECO:0000256" key="7">
    <source>
        <dbReference type="RuleBase" id="RU363032"/>
    </source>
</evidence>
<dbReference type="Proteomes" id="UP001565236">
    <property type="component" value="Unassembled WGS sequence"/>
</dbReference>
<keyword evidence="2 7" id="KW-0813">Transport</keyword>
<evidence type="ECO:0000256" key="3">
    <source>
        <dbReference type="ARBA" id="ARBA00022475"/>
    </source>
</evidence>
<reference evidence="9 10" key="1">
    <citation type="submission" date="2024-03" db="EMBL/GenBank/DDBJ databases">
        <title>Mouse gut bacterial collection (mGBC) of GemPharmatech.</title>
        <authorList>
            <person name="He Y."/>
            <person name="Dong L."/>
            <person name="Wu D."/>
            <person name="Gao X."/>
            <person name="Lin Z."/>
        </authorList>
    </citation>
    <scope>NUCLEOTIDE SEQUENCE [LARGE SCALE GENOMIC DNA]</scope>
    <source>
        <strain evidence="9 10">15-30</strain>
    </source>
</reference>
<name>A0ABV4DQ35_9LACO</name>
<keyword evidence="10" id="KW-1185">Reference proteome</keyword>
<feature type="transmembrane region" description="Helical" evidence="7">
    <location>
        <begin position="253"/>
        <end position="277"/>
    </location>
</feature>
<comment type="subcellular location">
    <subcellularLocation>
        <location evidence="1 7">Cell membrane</location>
        <topology evidence="1 7">Multi-pass membrane protein</topology>
    </subcellularLocation>
</comment>
<feature type="domain" description="ABC transmembrane type-1" evidence="8">
    <location>
        <begin position="82"/>
        <end position="274"/>
    </location>
</feature>
<evidence type="ECO:0000256" key="1">
    <source>
        <dbReference type="ARBA" id="ARBA00004651"/>
    </source>
</evidence>
<organism evidence="9 10">
    <name type="scientific">Ligilactobacillus faecis</name>
    <dbReference type="NCBI Taxonomy" id="762833"/>
    <lineage>
        <taxon>Bacteria</taxon>
        <taxon>Bacillati</taxon>
        <taxon>Bacillota</taxon>
        <taxon>Bacilli</taxon>
        <taxon>Lactobacillales</taxon>
        <taxon>Lactobacillaceae</taxon>
        <taxon>Ligilactobacillus</taxon>
    </lineage>
</organism>
<accession>A0ABV4DQ35</accession>
<evidence type="ECO:0000313" key="10">
    <source>
        <dbReference type="Proteomes" id="UP001565236"/>
    </source>
</evidence>
<keyword evidence="5 7" id="KW-1133">Transmembrane helix</keyword>
<evidence type="ECO:0000256" key="2">
    <source>
        <dbReference type="ARBA" id="ARBA00022448"/>
    </source>
</evidence>
<evidence type="ECO:0000256" key="5">
    <source>
        <dbReference type="ARBA" id="ARBA00022989"/>
    </source>
</evidence>
<feature type="transmembrane region" description="Helical" evidence="7">
    <location>
        <begin position="86"/>
        <end position="109"/>
    </location>
</feature>
<comment type="caution">
    <text evidence="9">The sequence shown here is derived from an EMBL/GenBank/DDBJ whole genome shotgun (WGS) entry which is preliminary data.</text>
</comment>
<feature type="transmembrane region" description="Helical" evidence="7">
    <location>
        <begin position="20"/>
        <end position="39"/>
    </location>
</feature>
<protein>
    <submittedName>
        <fullName evidence="9">ABC transporter permease</fullName>
    </submittedName>
</protein>
<dbReference type="InterPro" id="IPR050366">
    <property type="entry name" value="BP-dependent_transpt_permease"/>
</dbReference>
<dbReference type="CDD" id="cd06261">
    <property type="entry name" value="TM_PBP2"/>
    <property type="match status" value="1"/>
</dbReference>
<dbReference type="InterPro" id="IPR000515">
    <property type="entry name" value="MetI-like"/>
</dbReference>
<dbReference type="EMBL" id="JBCLUF010000022">
    <property type="protein sequence ID" value="MEY8662591.1"/>
    <property type="molecule type" value="Genomic_DNA"/>
</dbReference>
<proteinExistence type="inferred from homology"/>
<dbReference type="PROSITE" id="PS50928">
    <property type="entry name" value="ABC_TM1"/>
    <property type="match status" value="1"/>
</dbReference>